<accession>A0A1H9JNR2</accession>
<reference evidence="2 3" key="1">
    <citation type="submission" date="2016-10" db="EMBL/GenBank/DDBJ databases">
        <authorList>
            <person name="de Groot N.N."/>
        </authorList>
    </citation>
    <scope>NUCLEOTIDE SEQUENCE [LARGE SCALE GENOMIC DNA]</scope>
    <source>
        <strain evidence="2 3">DSM 18610</strain>
    </source>
</reference>
<organism evidence="2 3">
    <name type="scientific">Pedobacter rhizosphaerae</name>
    <dbReference type="NCBI Taxonomy" id="390241"/>
    <lineage>
        <taxon>Bacteria</taxon>
        <taxon>Pseudomonadati</taxon>
        <taxon>Bacteroidota</taxon>
        <taxon>Sphingobacteriia</taxon>
        <taxon>Sphingobacteriales</taxon>
        <taxon>Sphingobacteriaceae</taxon>
        <taxon>Pedobacter</taxon>
    </lineage>
</organism>
<protein>
    <recommendedName>
        <fullName evidence="1">Luciferase domain-containing protein</fullName>
    </recommendedName>
</protein>
<dbReference type="EMBL" id="FOGG01000002">
    <property type="protein sequence ID" value="SEQ88534.1"/>
    <property type="molecule type" value="Genomic_DNA"/>
</dbReference>
<evidence type="ECO:0000313" key="3">
    <source>
        <dbReference type="Proteomes" id="UP000199572"/>
    </source>
</evidence>
<sequence length="143" mass="16594">MNNSVFHFTVKWLGGLKAVPLLGQVFDSCLKIYVSVLKPELLDWIDEIEREVCSWEDTTVGLHRYGGTQFNYRQKEIGHIHSNGILDVRLNRKTKQLLIQENKVKAHHVFKRSGWISLYIVNKKDIETALTILRLSYKRVSNG</sequence>
<dbReference type="InterPro" id="IPR040841">
    <property type="entry name" value="Luciferase_dom"/>
</dbReference>
<gene>
    <name evidence="2" type="ORF">SAMN04488023_1028</name>
</gene>
<evidence type="ECO:0000313" key="2">
    <source>
        <dbReference type="EMBL" id="SEQ88534.1"/>
    </source>
</evidence>
<dbReference type="Proteomes" id="UP000199572">
    <property type="component" value="Unassembled WGS sequence"/>
</dbReference>
<evidence type="ECO:0000259" key="1">
    <source>
        <dbReference type="Pfam" id="PF17648"/>
    </source>
</evidence>
<dbReference type="Pfam" id="PF17648">
    <property type="entry name" value="Luciferase"/>
    <property type="match status" value="1"/>
</dbReference>
<proteinExistence type="predicted"/>
<dbReference type="STRING" id="390241.SAMN04488023_1028"/>
<feature type="domain" description="Luciferase" evidence="1">
    <location>
        <begin position="75"/>
        <end position="136"/>
    </location>
</feature>
<keyword evidence="3" id="KW-1185">Reference proteome</keyword>
<dbReference type="AlphaFoldDB" id="A0A1H9JNR2"/>
<name>A0A1H9JNR2_9SPHI</name>
<dbReference type="RefSeq" id="WP_245738553.1">
    <property type="nucleotide sequence ID" value="NZ_FOGG01000002.1"/>
</dbReference>